<proteinExistence type="predicted"/>
<sequence>MHFTYAGIISLCVLFLIIVHVKGKIQTLVTLPLAMICVNFYNFYGRYESVEFSLRSEMLLLFSFLIFLISYSIGTRLVIKKSVSFINDIIHKENSNGDLLCKRSVFSFFIFIVFLYACFDLWLNTWLYGSFEAAMTRFYVRQTIDEAPSFLVNMQVFIMTTIISLIFVFRLFQNIYHKKTALIYIPIAILILISFPKGSRGATVSPILFLILADLFYVKFYSVKQLAFYSKRMFEYCSLIIVSCFLFFILTFIRGIELDDIADLYEHLSSFELSQGTEEYGESEKDLMLSDLQFTFDNYGSKISFLPVTYTLGTVLCNPIPRAIFPKKPIGFGTVLTEAKYGNNDYSVENLVKWRTSFAVGVAGEGWANGGLLGLFLYSVLMGVYSGYFSKLYFRFILSQNYLSVIIALLFFQCSGKFIRGDLLSGITQGIYPIILFIIIVQLVYRKKKIVHN</sequence>
<dbReference type="AlphaFoldDB" id="A0AAE6ETF8"/>
<feature type="transmembrane region" description="Helical" evidence="1">
    <location>
        <begin position="367"/>
        <end position="385"/>
    </location>
</feature>
<dbReference type="EMBL" id="CP036546">
    <property type="protein sequence ID" value="QCQ45704.1"/>
    <property type="molecule type" value="Genomic_DNA"/>
</dbReference>
<evidence type="ECO:0000256" key="1">
    <source>
        <dbReference type="SAM" id="Phobius"/>
    </source>
</evidence>
<feature type="transmembrane region" description="Helical" evidence="1">
    <location>
        <begin position="424"/>
        <end position="445"/>
    </location>
</feature>
<evidence type="ECO:0008006" key="4">
    <source>
        <dbReference type="Google" id="ProtNLM"/>
    </source>
</evidence>
<feature type="transmembrane region" description="Helical" evidence="1">
    <location>
        <begin position="181"/>
        <end position="198"/>
    </location>
</feature>
<evidence type="ECO:0000313" key="3">
    <source>
        <dbReference type="Proteomes" id="UP000036847"/>
    </source>
</evidence>
<gene>
    <name evidence="2" type="ORF">EC80_012975</name>
</gene>
<keyword evidence="1" id="KW-0812">Transmembrane</keyword>
<accession>A0AAE6ETF8</accession>
<feature type="transmembrane region" description="Helical" evidence="1">
    <location>
        <begin position="6"/>
        <end position="21"/>
    </location>
</feature>
<protein>
    <recommendedName>
        <fullName evidence="4">Oligosaccharide repeat unit polymerase</fullName>
    </recommendedName>
</protein>
<feature type="transmembrane region" description="Helical" evidence="1">
    <location>
        <begin position="105"/>
        <end position="127"/>
    </location>
</feature>
<keyword evidence="1" id="KW-1133">Transmembrane helix</keyword>
<dbReference type="RefSeq" id="WP_033572629.1">
    <property type="nucleotide sequence ID" value="NZ_CP036546.1"/>
</dbReference>
<feature type="transmembrane region" description="Helical" evidence="1">
    <location>
        <begin position="147"/>
        <end position="169"/>
    </location>
</feature>
<evidence type="ECO:0000313" key="2">
    <source>
        <dbReference type="EMBL" id="QCQ45704.1"/>
    </source>
</evidence>
<reference evidence="2 3" key="1">
    <citation type="submission" date="2019-03" db="EMBL/GenBank/DDBJ databases">
        <title>Complete genome assembly of MDR B. fragilis.</title>
        <authorList>
            <person name="Sydenham T.V."/>
            <person name="Hasman H."/>
            <person name="Justesen U.S."/>
        </authorList>
    </citation>
    <scope>NUCLEOTIDE SEQUENCE [LARGE SCALE GENOMIC DNA]</scope>
    <source>
        <strain evidence="2 3">DCMSKEJBY0001B</strain>
    </source>
</reference>
<name>A0AAE6ETF8_BACFG</name>
<organism evidence="2 3">
    <name type="scientific">Bacteroides fragilis</name>
    <dbReference type="NCBI Taxonomy" id="817"/>
    <lineage>
        <taxon>Bacteria</taxon>
        <taxon>Pseudomonadati</taxon>
        <taxon>Bacteroidota</taxon>
        <taxon>Bacteroidia</taxon>
        <taxon>Bacteroidales</taxon>
        <taxon>Bacteroidaceae</taxon>
        <taxon>Bacteroides</taxon>
    </lineage>
</organism>
<keyword evidence="1" id="KW-0472">Membrane</keyword>
<feature type="transmembrane region" description="Helical" evidence="1">
    <location>
        <begin position="204"/>
        <end position="221"/>
    </location>
</feature>
<dbReference type="Proteomes" id="UP000036847">
    <property type="component" value="Chromosome"/>
</dbReference>
<feature type="transmembrane region" description="Helical" evidence="1">
    <location>
        <begin position="59"/>
        <end position="79"/>
    </location>
</feature>
<feature type="transmembrane region" description="Helical" evidence="1">
    <location>
        <begin position="233"/>
        <end position="253"/>
    </location>
</feature>
<feature type="transmembrane region" description="Helical" evidence="1">
    <location>
        <begin position="392"/>
        <end position="412"/>
    </location>
</feature>
<feature type="transmembrane region" description="Helical" evidence="1">
    <location>
        <begin position="28"/>
        <end position="47"/>
    </location>
</feature>